<dbReference type="AlphaFoldDB" id="A0A9D4N4F0"/>
<name>A0A9D4N4F0_DREPO</name>
<reference evidence="1" key="2">
    <citation type="submission" date="2020-11" db="EMBL/GenBank/DDBJ databases">
        <authorList>
            <person name="McCartney M.A."/>
            <person name="Auch B."/>
            <person name="Kono T."/>
            <person name="Mallez S."/>
            <person name="Becker A."/>
            <person name="Gohl D.M."/>
            <person name="Silverstein K.A.T."/>
            <person name="Koren S."/>
            <person name="Bechman K.B."/>
            <person name="Herman A."/>
            <person name="Abrahante J.E."/>
            <person name="Garbe J."/>
        </authorList>
    </citation>
    <scope>NUCLEOTIDE SEQUENCE</scope>
    <source>
        <strain evidence="1">Duluth1</strain>
        <tissue evidence="1">Whole animal</tissue>
    </source>
</reference>
<proteinExistence type="predicted"/>
<sequence length="138" mass="16350">MKSKRGNKLRQFLREKQCGQFRGIEITQPQKMGKQQDTTEIISKDLNSLLTSTEDFLEEKFIKLIAVEPHSLFSVYNFKNWPKMMKNTDRSFKIMVMTNKLLQLFPSRLLSYTEKENASDEWLDLKLYMKRKTNSISS</sequence>
<dbReference type="EMBL" id="JAIWYP010000001">
    <property type="protein sequence ID" value="KAH3889477.1"/>
    <property type="molecule type" value="Genomic_DNA"/>
</dbReference>
<evidence type="ECO:0000313" key="1">
    <source>
        <dbReference type="EMBL" id="KAH3889477.1"/>
    </source>
</evidence>
<organism evidence="1 2">
    <name type="scientific">Dreissena polymorpha</name>
    <name type="common">Zebra mussel</name>
    <name type="synonym">Mytilus polymorpha</name>
    <dbReference type="NCBI Taxonomy" id="45954"/>
    <lineage>
        <taxon>Eukaryota</taxon>
        <taxon>Metazoa</taxon>
        <taxon>Spiralia</taxon>
        <taxon>Lophotrochozoa</taxon>
        <taxon>Mollusca</taxon>
        <taxon>Bivalvia</taxon>
        <taxon>Autobranchia</taxon>
        <taxon>Heteroconchia</taxon>
        <taxon>Euheterodonta</taxon>
        <taxon>Imparidentia</taxon>
        <taxon>Neoheterodontei</taxon>
        <taxon>Myida</taxon>
        <taxon>Dreissenoidea</taxon>
        <taxon>Dreissenidae</taxon>
        <taxon>Dreissena</taxon>
    </lineage>
</organism>
<dbReference type="Proteomes" id="UP000828390">
    <property type="component" value="Unassembled WGS sequence"/>
</dbReference>
<protein>
    <submittedName>
        <fullName evidence="1">Uncharacterized protein</fullName>
    </submittedName>
</protein>
<accession>A0A9D4N4F0</accession>
<reference evidence="1" key="1">
    <citation type="journal article" date="2019" name="bioRxiv">
        <title>The Genome of the Zebra Mussel, Dreissena polymorpha: A Resource for Invasive Species Research.</title>
        <authorList>
            <person name="McCartney M.A."/>
            <person name="Auch B."/>
            <person name="Kono T."/>
            <person name="Mallez S."/>
            <person name="Zhang Y."/>
            <person name="Obille A."/>
            <person name="Becker A."/>
            <person name="Abrahante J.E."/>
            <person name="Garbe J."/>
            <person name="Badalamenti J.P."/>
            <person name="Herman A."/>
            <person name="Mangelson H."/>
            <person name="Liachko I."/>
            <person name="Sullivan S."/>
            <person name="Sone E.D."/>
            <person name="Koren S."/>
            <person name="Silverstein K.A.T."/>
            <person name="Beckman K.B."/>
            <person name="Gohl D.M."/>
        </authorList>
    </citation>
    <scope>NUCLEOTIDE SEQUENCE</scope>
    <source>
        <strain evidence="1">Duluth1</strain>
        <tissue evidence="1">Whole animal</tissue>
    </source>
</reference>
<evidence type="ECO:0000313" key="2">
    <source>
        <dbReference type="Proteomes" id="UP000828390"/>
    </source>
</evidence>
<comment type="caution">
    <text evidence="1">The sequence shown here is derived from an EMBL/GenBank/DDBJ whole genome shotgun (WGS) entry which is preliminary data.</text>
</comment>
<keyword evidence="2" id="KW-1185">Reference proteome</keyword>
<gene>
    <name evidence="1" type="ORF">DPMN_013533</name>
</gene>